<proteinExistence type="predicted"/>
<organism evidence="2 3">
    <name type="scientific">Nephila pilipes</name>
    <name type="common">Giant wood spider</name>
    <name type="synonym">Nephila maculata</name>
    <dbReference type="NCBI Taxonomy" id="299642"/>
    <lineage>
        <taxon>Eukaryota</taxon>
        <taxon>Metazoa</taxon>
        <taxon>Ecdysozoa</taxon>
        <taxon>Arthropoda</taxon>
        <taxon>Chelicerata</taxon>
        <taxon>Arachnida</taxon>
        <taxon>Araneae</taxon>
        <taxon>Araneomorphae</taxon>
        <taxon>Entelegynae</taxon>
        <taxon>Araneoidea</taxon>
        <taxon>Nephilidae</taxon>
        <taxon>Nephila</taxon>
    </lineage>
</organism>
<dbReference type="Proteomes" id="UP000887013">
    <property type="component" value="Unassembled WGS sequence"/>
</dbReference>
<keyword evidence="3" id="KW-1185">Reference proteome</keyword>
<evidence type="ECO:0000256" key="1">
    <source>
        <dbReference type="SAM" id="MobiDB-lite"/>
    </source>
</evidence>
<sequence length="224" mass="25414">MTGEKEVINKAKLDSECYPNVILRKRYHRAKKFHQSDTIEHYVEKVLSLSMLSPKADIFLFASACLSESFKQHYAKVYFYDGFKYVFQGSKSPIHSSVWFSNKSLLPATNFCATLSEKTAPARDSRKTIPVRDVCRNQVRNQILLLMRIEGEGKIENKEKSSSSSGGEVLPCFFQGAGERERKQNMSPPKFRRFSPLDMPQTILARPCARAKISGLRSRGGPLP</sequence>
<dbReference type="AlphaFoldDB" id="A0A8X6P9F8"/>
<feature type="region of interest" description="Disordered" evidence="1">
    <location>
        <begin position="177"/>
        <end position="196"/>
    </location>
</feature>
<evidence type="ECO:0000313" key="2">
    <source>
        <dbReference type="EMBL" id="GFT57910.1"/>
    </source>
</evidence>
<dbReference type="EMBL" id="BMAW01067047">
    <property type="protein sequence ID" value="GFT57910.1"/>
    <property type="molecule type" value="Genomic_DNA"/>
</dbReference>
<reference evidence="2" key="1">
    <citation type="submission" date="2020-08" db="EMBL/GenBank/DDBJ databases">
        <title>Multicomponent nature underlies the extraordinary mechanical properties of spider dragline silk.</title>
        <authorList>
            <person name="Kono N."/>
            <person name="Nakamura H."/>
            <person name="Mori M."/>
            <person name="Yoshida Y."/>
            <person name="Ohtoshi R."/>
            <person name="Malay A.D."/>
            <person name="Moran D.A.P."/>
            <person name="Tomita M."/>
            <person name="Numata K."/>
            <person name="Arakawa K."/>
        </authorList>
    </citation>
    <scope>NUCLEOTIDE SEQUENCE</scope>
</reference>
<accession>A0A8X6P9F8</accession>
<gene>
    <name evidence="2" type="ORF">NPIL_7571</name>
</gene>
<protein>
    <submittedName>
        <fullName evidence="2">Uncharacterized protein</fullName>
    </submittedName>
</protein>
<evidence type="ECO:0000313" key="3">
    <source>
        <dbReference type="Proteomes" id="UP000887013"/>
    </source>
</evidence>
<name>A0A8X6P9F8_NEPPI</name>
<comment type="caution">
    <text evidence="2">The sequence shown here is derived from an EMBL/GenBank/DDBJ whole genome shotgun (WGS) entry which is preliminary data.</text>
</comment>